<protein>
    <recommendedName>
        <fullName evidence="1">DUF7730 domain-containing protein</fullName>
    </recommendedName>
</protein>
<proteinExistence type="predicted"/>
<dbReference type="AlphaFoldDB" id="A0AAJ0DJE1"/>
<name>A0AAJ0DJE1_9PEZI</name>
<dbReference type="InterPro" id="IPR056632">
    <property type="entry name" value="DUF7730"/>
</dbReference>
<sequence length="318" mass="36573">MAGSAMYTQAQKADTFDRLMATCPNGFSRLLAALEREPSLTSISAVPNQRHIFPIMELPAELRIHIYSYALAEGSVKIVQRIDKVASQQAKASFYEKFREDRASKRECPVMSRYLTAEIARPSKRRKRYPSYGTHYTAAILQVNQEMYRETLPLLYGQNQFVFKSFTCLSAFCMDIGPGRRFLTNVELQQLGPYDLRFDMSIMQDASRLRRLRVNQTDHCNWIRPVAYMAVSKIMLPLHRRTSTCTCSTTDVCTCATLAARTRLVNVLKMDVKPSRMRDWDREVECDTDASTLRHAILRTWEERIAEQKVANQARESA</sequence>
<keyword evidence="3" id="KW-1185">Reference proteome</keyword>
<evidence type="ECO:0000313" key="2">
    <source>
        <dbReference type="EMBL" id="KAK3055002.1"/>
    </source>
</evidence>
<dbReference type="Pfam" id="PF24864">
    <property type="entry name" value="DUF7730"/>
    <property type="match status" value="1"/>
</dbReference>
<dbReference type="PANTHER" id="PTHR42085:SF2">
    <property type="entry name" value="F-BOX DOMAIN-CONTAINING PROTEIN"/>
    <property type="match status" value="1"/>
</dbReference>
<gene>
    <name evidence="2" type="ORF">LTR09_004162</name>
</gene>
<dbReference type="Proteomes" id="UP001271007">
    <property type="component" value="Unassembled WGS sequence"/>
</dbReference>
<reference evidence="2" key="1">
    <citation type="submission" date="2023-04" db="EMBL/GenBank/DDBJ databases">
        <title>Black Yeasts Isolated from many extreme environments.</title>
        <authorList>
            <person name="Coleine C."/>
            <person name="Stajich J.E."/>
            <person name="Selbmann L."/>
        </authorList>
    </citation>
    <scope>NUCLEOTIDE SEQUENCE</scope>
    <source>
        <strain evidence="2">CCFEE 5312</strain>
    </source>
</reference>
<accession>A0AAJ0DJE1</accession>
<organism evidence="2 3">
    <name type="scientific">Extremus antarcticus</name>
    <dbReference type="NCBI Taxonomy" id="702011"/>
    <lineage>
        <taxon>Eukaryota</taxon>
        <taxon>Fungi</taxon>
        <taxon>Dikarya</taxon>
        <taxon>Ascomycota</taxon>
        <taxon>Pezizomycotina</taxon>
        <taxon>Dothideomycetes</taxon>
        <taxon>Dothideomycetidae</taxon>
        <taxon>Mycosphaerellales</taxon>
        <taxon>Extremaceae</taxon>
        <taxon>Extremus</taxon>
    </lineage>
</organism>
<dbReference type="PANTHER" id="PTHR42085">
    <property type="entry name" value="F-BOX DOMAIN-CONTAINING PROTEIN"/>
    <property type="match status" value="1"/>
</dbReference>
<evidence type="ECO:0000313" key="3">
    <source>
        <dbReference type="Proteomes" id="UP001271007"/>
    </source>
</evidence>
<dbReference type="EMBL" id="JAWDJX010000010">
    <property type="protein sequence ID" value="KAK3055002.1"/>
    <property type="molecule type" value="Genomic_DNA"/>
</dbReference>
<feature type="domain" description="DUF7730" evidence="1">
    <location>
        <begin position="56"/>
        <end position="176"/>
    </location>
</feature>
<evidence type="ECO:0000259" key="1">
    <source>
        <dbReference type="Pfam" id="PF24864"/>
    </source>
</evidence>
<dbReference type="InterPro" id="IPR038883">
    <property type="entry name" value="AN11006-like"/>
</dbReference>
<comment type="caution">
    <text evidence="2">The sequence shown here is derived from an EMBL/GenBank/DDBJ whole genome shotgun (WGS) entry which is preliminary data.</text>
</comment>